<dbReference type="EMBL" id="ML770263">
    <property type="protein sequence ID" value="KAE9383982.1"/>
    <property type="molecule type" value="Genomic_DNA"/>
</dbReference>
<keyword evidence="2" id="KW-1185">Reference proteome</keyword>
<accession>A0A6A4GEL8</accession>
<sequence length="99" mass="11033">MSDKELEVFGVDWEGLQDETLLHSLHRNYAHKEGSSTWLGQHGPPSNLNEVQVDPPSGLMTANEIQGMDMVLALIHCSSEEGDVVQLWHSALIYAQSLY</sequence>
<evidence type="ECO:0000313" key="2">
    <source>
        <dbReference type="Proteomes" id="UP000799118"/>
    </source>
</evidence>
<name>A0A6A4GEL8_9AGAR</name>
<protein>
    <submittedName>
        <fullName evidence="1">Uncharacterized protein</fullName>
    </submittedName>
</protein>
<proteinExistence type="predicted"/>
<gene>
    <name evidence="1" type="ORF">BT96DRAFT_1102791</name>
</gene>
<feature type="non-terminal residue" evidence="1">
    <location>
        <position position="99"/>
    </location>
</feature>
<dbReference type="Proteomes" id="UP000799118">
    <property type="component" value="Unassembled WGS sequence"/>
</dbReference>
<reference evidence="1" key="1">
    <citation type="journal article" date="2019" name="Environ. Microbiol.">
        <title>Fungal ecological strategies reflected in gene transcription - a case study of two litter decomposers.</title>
        <authorList>
            <person name="Barbi F."/>
            <person name="Kohler A."/>
            <person name="Barry K."/>
            <person name="Baskaran P."/>
            <person name="Daum C."/>
            <person name="Fauchery L."/>
            <person name="Ihrmark K."/>
            <person name="Kuo A."/>
            <person name="LaButti K."/>
            <person name="Lipzen A."/>
            <person name="Morin E."/>
            <person name="Grigoriev I.V."/>
            <person name="Henrissat B."/>
            <person name="Lindahl B."/>
            <person name="Martin F."/>
        </authorList>
    </citation>
    <scope>NUCLEOTIDE SEQUENCE</scope>
    <source>
        <strain evidence="1">JB14</strain>
    </source>
</reference>
<dbReference type="OrthoDB" id="3252187at2759"/>
<organism evidence="1 2">
    <name type="scientific">Gymnopus androsaceus JB14</name>
    <dbReference type="NCBI Taxonomy" id="1447944"/>
    <lineage>
        <taxon>Eukaryota</taxon>
        <taxon>Fungi</taxon>
        <taxon>Dikarya</taxon>
        <taxon>Basidiomycota</taxon>
        <taxon>Agaricomycotina</taxon>
        <taxon>Agaricomycetes</taxon>
        <taxon>Agaricomycetidae</taxon>
        <taxon>Agaricales</taxon>
        <taxon>Marasmiineae</taxon>
        <taxon>Omphalotaceae</taxon>
        <taxon>Gymnopus</taxon>
    </lineage>
</organism>
<evidence type="ECO:0000313" key="1">
    <source>
        <dbReference type="EMBL" id="KAE9383982.1"/>
    </source>
</evidence>
<dbReference type="AlphaFoldDB" id="A0A6A4GEL8"/>